<feature type="compositionally biased region" description="Low complexity" evidence="1">
    <location>
        <begin position="23"/>
        <end position="71"/>
    </location>
</feature>
<proteinExistence type="predicted"/>
<accession>A0ABY7AWA0</accession>
<reference evidence="2" key="1">
    <citation type="submission" date="2022-11" db="EMBL/GenBank/DDBJ databases">
        <authorList>
            <person name="Mo P."/>
        </authorList>
    </citation>
    <scope>NUCLEOTIDE SEQUENCE</scope>
    <source>
        <strain evidence="2">HUAS 11-8</strain>
    </source>
</reference>
<organism evidence="2 3">
    <name type="scientific">Amycolatopsis cynarae</name>
    <dbReference type="NCBI Taxonomy" id="2995223"/>
    <lineage>
        <taxon>Bacteria</taxon>
        <taxon>Bacillati</taxon>
        <taxon>Actinomycetota</taxon>
        <taxon>Actinomycetes</taxon>
        <taxon>Pseudonocardiales</taxon>
        <taxon>Pseudonocardiaceae</taxon>
        <taxon>Amycolatopsis</taxon>
    </lineage>
</organism>
<feature type="region of interest" description="Disordered" evidence="1">
    <location>
        <begin position="1"/>
        <end position="80"/>
    </location>
</feature>
<name>A0ABY7AWA0_9PSEU</name>
<evidence type="ECO:0000256" key="1">
    <source>
        <dbReference type="SAM" id="MobiDB-lite"/>
    </source>
</evidence>
<keyword evidence="3" id="KW-1185">Reference proteome</keyword>
<gene>
    <name evidence="2" type="ORF">ORV05_25415</name>
</gene>
<dbReference type="RefSeq" id="WP_268754519.1">
    <property type="nucleotide sequence ID" value="NZ_CP113836.1"/>
</dbReference>
<feature type="compositionally biased region" description="Gly residues" evidence="1">
    <location>
        <begin position="151"/>
        <end position="161"/>
    </location>
</feature>
<dbReference type="Proteomes" id="UP001163203">
    <property type="component" value="Chromosome"/>
</dbReference>
<sequence>MVITRGSRPGRRPTRPGANIFWSAAGTATSDSAAPTSNPGQTPTSGYSSSSSSRPATSTTTATEKPTSSTSQEPTYEDGKGIDFGNGYGVLVIACAAGQPTGVTSPDFDIVDGPYQEEQDGRYWDYLVQLHDGKLFADKNIWADWKCGGEQPGGSASGGGAPVPPVAGSADAKNWQKSNGGKAQVAYAPKSGVETGFGGTAQG</sequence>
<evidence type="ECO:0000313" key="2">
    <source>
        <dbReference type="EMBL" id="WAL64292.1"/>
    </source>
</evidence>
<protein>
    <submittedName>
        <fullName evidence="2">Uncharacterized protein</fullName>
    </submittedName>
</protein>
<feature type="region of interest" description="Disordered" evidence="1">
    <location>
        <begin position="151"/>
        <end position="203"/>
    </location>
</feature>
<evidence type="ECO:0000313" key="3">
    <source>
        <dbReference type="Proteomes" id="UP001163203"/>
    </source>
</evidence>
<dbReference type="EMBL" id="CP113836">
    <property type="protein sequence ID" value="WAL64292.1"/>
    <property type="molecule type" value="Genomic_DNA"/>
</dbReference>